<gene>
    <name evidence="1" type="ORF">N7E81_02540</name>
</gene>
<reference evidence="1" key="1">
    <citation type="submission" date="2022-10" db="EMBL/GenBank/DDBJ databases">
        <title>Comparative genomics and taxonomic characterization of three novel marine species of genus Reichenbachiella exhibiting antioxidant and polysaccharide degradation activities.</title>
        <authorList>
            <person name="Muhammad N."/>
            <person name="Lee Y.-J."/>
            <person name="Ko J."/>
            <person name="Kim S.-G."/>
        </authorList>
    </citation>
    <scope>NUCLEOTIDE SEQUENCE</scope>
    <source>
        <strain evidence="1">Wsw4-B4</strain>
    </source>
</reference>
<dbReference type="RefSeq" id="WP_263051713.1">
    <property type="nucleotide sequence ID" value="NZ_CP106735.1"/>
</dbReference>
<evidence type="ECO:0000313" key="2">
    <source>
        <dbReference type="Proteomes" id="UP001062165"/>
    </source>
</evidence>
<accession>A0ABY6D4D9</accession>
<name>A0ABY6D4D9_9BACT</name>
<evidence type="ECO:0000313" key="1">
    <source>
        <dbReference type="EMBL" id="UXX79983.1"/>
    </source>
</evidence>
<protein>
    <submittedName>
        <fullName evidence="1">DUF6048 family protein</fullName>
    </submittedName>
</protein>
<dbReference type="EMBL" id="CP106735">
    <property type="protein sequence ID" value="UXX79983.1"/>
    <property type="molecule type" value="Genomic_DNA"/>
</dbReference>
<dbReference type="InterPro" id="IPR046111">
    <property type="entry name" value="DUF6048"/>
</dbReference>
<dbReference type="Proteomes" id="UP001062165">
    <property type="component" value="Chromosome"/>
</dbReference>
<keyword evidence="2" id="KW-1185">Reference proteome</keyword>
<dbReference type="Pfam" id="PF19515">
    <property type="entry name" value="DUF6048"/>
    <property type="match status" value="1"/>
</dbReference>
<sequence>MRILRYITSLIFLFLGWNVIAQETEKDFKPSEIIFAADVVGLGKTAFSDETKLEFHSKIDFHYYYLAADFGVDKINPIGDDFDYSSEGTFFRVGPHINLMPYNKHRSSIFFGLMYAQSTFSDKINYSQEDVGWGADQITYANDDMKARWFEANLGINVQIAGPLYLGYTLRFKFAKDLSSYGELMPYEIPGFGKADKNGQFGFNYYVIYKLRFRDKPIPKRPVKIEEKPQSSGNPSR</sequence>
<organism evidence="1 2">
    <name type="scientific">Reichenbachiella carrageenanivorans</name>
    <dbReference type="NCBI Taxonomy" id="2979869"/>
    <lineage>
        <taxon>Bacteria</taxon>
        <taxon>Pseudomonadati</taxon>
        <taxon>Bacteroidota</taxon>
        <taxon>Cytophagia</taxon>
        <taxon>Cytophagales</taxon>
        <taxon>Reichenbachiellaceae</taxon>
        <taxon>Reichenbachiella</taxon>
    </lineage>
</organism>
<proteinExistence type="predicted"/>